<organism evidence="3 4">
    <name type="scientific">Flagellimonas ochracea</name>
    <dbReference type="NCBI Taxonomy" id="2696472"/>
    <lineage>
        <taxon>Bacteria</taxon>
        <taxon>Pseudomonadati</taxon>
        <taxon>Bacteroidota</taxon>
        <taxon>Flavobacteriia</taxon>
        <taxon>Flavobacteriales</taxon>
        <taxon>Flavobacteriaceae</taxon>
        <taxon>Flagellimonas</taxon>
    </lineage>
</organism>
<evidence type="ECO:0000313" key="4">
    <source>
        <dbReference type="Proteomes" id="UP000667650"/>
    </source>
</evidence>
<reference evidence="3" key="1">
    <citation type="submission" date="2020-01" db="EMBL/GenBank/DDBJ databases">
        <title>Muricauda ochracea sp. nov., isolated from a tidal flat of Garorim bay in Korea.</title>
        <authorList>
            <person name="Kim D."/>
            <person name="Yoo Y."/>
            <person name="Kim J.-J."/>
        </authorList>
    </citation>
    <scope>NUCLEOTIDE SEQUENCE</scope>
    <source>
        <strain evidence="3">JGD-17</strain>
    </source>
</reference>
<evidence type="ECO:0000259" key="1">
    <source>
        <dbReference type="Pfam" id="PF13521"/>
    </source>
</evidence>
<evidence type="ECO:0000259" key="2">
    <source>
        <dbReference type="Pfam" id="PF14134"/>
    </source>
</evidence>
<dbReference type="Pfam" id="PF14134">
    <property type="entry name" value="DUF4301"/>
    <property type="match status" value="1"/>
</dbReference>
<dbReference type="RefSeq" id="WP_166523374.1">
    <property type="nucleotide sequence ID" value="NZ_JAAABI010000002.1"/>
</dbReference>
<dbReference type="Proteomes" id="UP000667650">
    <property type="component" value="Unassembled WGS sequence"/>
</dbReference>
<proteinExistence type="predicted"/>
<dbReference type="PANTHER" id="PTHR37512">
    <property type="entry name" value="TRIFUNCTIONAL NAD BIOSYNTHESIS/REGULATOR PROTEIN NADR"/>
    <property type="match status" value="1"/>
</dbReference>
<dbReference type="AlphaFoldDB" id="A0A964TBU1"/>
<keyword evidence="4" id="KW-1185">Reference proteome</keyword>
<name>A0A964TBU1_9FLAO</name>
<dbReference type="SUPFAM" id="SSF52540">
    <property type="entry name" value="P-loop containing nucleoside triphosphate hydrolases"/>
    <property type="match status" value="1"/>
</dbReference>
<dbReference type="InterPro" id="IPR038727">
    <property type="entry name" value="NadR/Ttd14_AAA_dom"/>
</dbReference>
<protein>
    <submittedName>
        <fullName evidence="3">DUF4301 family protein</fullName>
    </submittedName>
</protein>
<dbReference type="PANTHER" id="PTHR37512:SF1">
    <property type="entry name" value="NADR_TTD14 AAA DOMAIN-CONTAINING PROTEIN"/>
    <property type="match status" value="1"/>
</dbReference>
<sequence length="699" mass="79857">MEEKLGQEPSNLIKIVLFGPESTGKTTLAKDLAEHYHTQWVPEYARQYLQDKWDREQKTCEPHDLLPIAYGQMNLENQLSKKAKNVLICDTDLLETKVYSEAYYLGYCNPVLEKYALHNQYGLYLLTYIDTPWEKDDLRDKPHERERMFKYFKDTLKKYNRNFVILKGDKRARFRTAVKHIDKLLKNMIDLSPKDLEQLKDKGISKEKVANQIQTFKEGIPFVNLVKPAVVSDGILRFSEEEEKELAHYFERNQGNLNLLKFVPASGAASRMFKAMFNFLDTYDSDEETLADYIERTGDKDVKQFTGSMHQLPFYDLIMERIAGKASSKDEEAYLFVKEMLMEDGLNYGFFPKGLLPFHRYKDGSATPFEEHLKEAALYAKTNGNAHLHFTVSEQHDDMFKEEESRVSPKIASSTDTSFHITYSNQKPSTDTIAVDMENKPFKNNDGSILFRPGGHGALIENLNDQDADIIFIKNIDNVVIEQNLEKVSNSKKMLAGVLKKVQDKAFAYAKLLEKGEISSDKANMIKTFLEKELNVRFPDHYASLSAEEQSAFLNKSIDRPIRICGMVKNEGEPGGGPFWVTDSEGKVSLQIIESAQVDMSNAEQAGIFKNSTHFNPVDIVCGVKNHKGEKFDLLHFVDTKQGFITGKTKEGKELKALELPGLWNGAMAYWNTIFVEVPLITFNPVKTVNDLLKPTHQV</sequence>
<dbReference type="SUPFAM" id="SSF53448">
    <property type="entry name" value="Nucleotide-diphospho-sugar transferases"/>
    <property type="match status" value="1"/>
</dbReference>
<gene>
    <name evidence="3" type="ORF">GTQ34_08620</name>
</gene>
<dbReference type="InterPro" id="IPR025393">
    <property type="entry name" value="DUF4301"/>
</dbReference>
<evidence type="ECO:0000313" key="3">
    <source>
        <dbReference type="EMBL" id="NAY91980.1"/>
    </source>
</evidence>
<dbReference type="InterPro" id="IPR027417">
    <property type="entry name" value="P-loop_NTPase"/>
</dbReference>
<dbReference type="Gene3D" id="3.40.50.300">
    <property type="entry name" value="P-loop containing nucleotide triphosphate hydrolases"/>
    <property type="match status" value="1"/>
</dbReference>
<accession>A0A964TBU1</accession>
<comment type="caution">
    <text evidence="3">The sequence shown here is derived from an EMBL/GenBank/DDBJ whole genome shotgun (WGS) entry which is preliminary data.</text>
</comment>
<dbReference type="InterPro" id="IPR029044">
    <property type="entry name" value="Nucleotide-diphossugar_trans"/>
</dbReference>
<dbReference type="EMBL" id="JAAABI010000002">
    <property type="protein sequence ID" value="NAY91980.1"/>
    <property type="molecule type" value="Genomic_DNA"/>
</dbReference>
<dbReference type="Pfam" id="PF13521">
    <property type="entry name" value="AAA_28"/>
    <property type="match status" value="1"/>
</dbReference>
<feature type="domain" description="DUF4301" evidence="2">
    <location>
        <begin position="194"/>
        <end position="698"/>
    </location>
</feature>
<feature type="domain" description="NadR/Ttd14 AAA" evidence="1">
    <location>
        <begin position="14"/>
        <end position="173"/>
    </location>
</feature>
<dbReference type="InterPro" id="IPR052735">
    <property type="entry name" value="NAD_biosynth-regulator"/>
</dbReference>